<dbReference type="SUPFAM" id="SSF56784">
    <property type="entry name" value="HAD-like"/>
    <property type="match status" value="1"/>
</dbReference>
<evidence type="ECO:0000313" key="1">
    <source>
        <dbReference type="EMBL" id="RXM35992.1"/>
    </source>
</evidence>
<comment type="caution">
    <text evidence="1">The sequence shown here is derived from an EMBL/GenBank/DDBJ whole genome shotgun (WGS) entry which is preliminary data.</text>
</comment>
<protein>
    <submittedName>
        <fullName evidence="1">Phospholysine phosphohistidine inorganic pyrophosphate phosphatase</fullName>
    </submittedName>
</protein>
<organism evidence="1 2">
    <name type="scientific">Acipenser ruthenus</name>
    <name type="common">Sterlet sturgeon</name>
    <dbReference type="NCBI Taxonomy" id="7906"/>
    <lineage>
        <taxon>Eukaryota</taxon>
        <taxon>Metazoa</taxon>
        <taxon>Chordata</taxon>
        <taxon>Craniata</taxon>
        <taxon>Vertebrata</taxon>
        <taxon>Euteleostomi</taxon>
        <taxon>Actinopterygii</taxon>
        <taxon>Chondrostei</taxon>
        <taxon>Acipenseriformes</taxon>
        <taxon>Acipenseridae</taxon>
        <taxon>Acipenser</taxon>
    </lineage>
</organism>
<dbReference type="Proteomes" id="UP000289886">
    <property type="component" value="Unassembled WGS sequence"/>
</dbReference>
<reference evidence="1 2" key="1">
    <citation type="submission" date="2019-01" db="EMBL/GenBank/DDBJ databases">
        <title>Draft Genome and Complete Hox-Cluster Characterization of the Sterlet Sturgeon (Acipenser ruthenus).</title>
        <authorList>
            <person name="Wei Q."/>
        </authorList>
    </citation>
    <scope>NUCLEOTIDE SEQUENCE [LARGE SCALE GENOMIC DNA]</scope>
    <source>
        <strain evidence="1">WHYD16114868_AA</strain>
        <tissue evidence="1">Blood</tissue>
    </source>
</reference>
<gene>
    <name evidence="1" type="ORF">EOD39_3783</name>
</gene>
<dbReference type="PANTHER" id="PTHR19288">
    <property type="entry name" value="4-NITROPHENYLPHOSPHATASE-RELATED"/>
    <property type="match status" value="1"/>
</dbReference>
<accession>A0A444ULC4</accession>
<dbReference type="GO" id="GO:0005829">
    <property type="term" value="C:cytosol"/>
    <property type="evidence" value="ECO:0007669"/>
    <property type="project" value="TreeGrafter"/>
</dbReference>
<evidence type="ECO:0000313" key="2">
    <source>
        <dbReference type="Proteomes" id="UP000289886"/>
    </source>
</evidence>
<dbReference type="Gene3D" id="3.40.50.1000">
    <property type="entry name" value="HAD superfamily/HAD-like"/>
    <property type="match status" value="4"/>
</dbReference>
<dbReference type="EMBL" id="SCEB01214325">
    <property type="protein sequence ID" value="RXM35992.1"/>
    <property type="molecule type" value="Genomic_DNA"/>
</dbReference>
<dbReference type="InterPro" id="IPR036412">
    <property type="entry name" value="HAD-like_sf"/>
</dbReference>
<keyword evidence="2" id="KW-1185">Reference proteome</keyword>
<dbReference type="InterPro" id="IPR023214">
    <property type="entry name" value="HAD_sf"/>
</dbReference>
<name>A0A444ULC4_ACIRT</name>
<dbReference type="AlphaFoldDB" id="A0A444ULC4"/>
<feature type="non-terminal residue" evidence="1">
    <location>
        <position position="1"/>
    </location>
</feature>
<dbReference type="GO" id="GO:0016791">
    <property type="term" value="F:phosphatase activity"/>
    <property type="evidence" value="ECO:0007669"/>
    <property type="project" value="TreeGrafter"/>
</dbReference>
<dbReference type="GO" id="GO:0004427">
    <property type="term" value="F:inorganic diphosphate phosphatase activity"/>
    <property type="evidence" value="ECO:0007669"/>
    <property type="project" value="TreeGrafter"/>
</dbReference>
<sequence>CRNPSFATRDKFVAKLQRMDFDISVNEVFSPAQAACKILKDRGLKPHLLVYDAVHSMALILNSIDTLADLTQSACDIEAELVGRPAKVFFQSALADMGVEPHQAILIGDDLVNDVGGAQQCGMKAVQVRTGKYRPSDEKHPTVKADGYVNNLAEAVDGILKHLGE</sequence>
<proteinExistence type="predicted"/>
<dbReference type="Pfam" id="PF13242">
    <property type="entry name" value="Hydrolase_like"/>
    <property type="match status" value="1"/>
</dbReference>
<dbReference type="PANTHER" id="PTHR19288:SF44">
    <property type="entry name" value="PHOSPHOLYSINE PHOSPHOHISTIDINE INORGANIC PYROPHOSPHATE PHOSPHATASE"/>
    <property type="match status" value="1"/>
</dbReference>